<sequence length="275" mass="30855">MSPETNKLEEFMMRFRKTIVSGLTILSLGVMGLAAGSATGTNTAFAKAKSAKVIKTITYKAKHKVHVRGGWMYSNAKLTHKRHHMTNYLYTKFYATKKVTVRQANGKTATATYIKSKNGQVKGYVHSTYVWNKWGYGKYSVAAYRKAALNSINHDRAKQGLPALKETAKLDKIAQKNSDRMLKEGKKFKLDVEGTPHAGWIVDDYIAPKSNPIIHYENGSDWGKGADNSWMRRTDLNRDIGAEPYLMSRNHTHIGLGGTQHGQAIYMFVLLSHNN</sequence>
<name>A0A0R1ULT9_9LACO</name>
<keyword evidence="3" id="KW-1185">Reference proteome</keyword>
<dbReference type="Proteomes" id="UP000051580">
    <property type="component" value="Unassembled WGS sequence"/>
</dbReference>
<evidence type="ECO:0000313" key="2">
    <source>
        <dbReference type="EMBL" id="KRL94190.1"/>
    </source>
</evidence>
<dbReference type="PATRIC" id="fig|1423753.3.peg.777"/>
<dbReference type="InterPro" id="IPR035940">
    <property type="entry name" value="CAP_sf"/>
</dbReference>
<organism evidence="2 3">
    <name type="scientific">Levilactobacillus hammesii DSM 16381</name>
    <dbReference type="NCBI Taxonomy" id="1423753"/>
    <lineage>
        <taxon>Bacteria</taxon>
        <taxon>Bacillati</taxon>
        <taxon>Bacillota</taxon>
        <taxon>Bacilli</taxon>
        <taxon>Lactobacillales</taxon>
        <taxon>Lactobacillaceae</taxon>
        <taxon>Levilactobacillus</taxon>
    </lineage>
</organism>
<comment type="caution">
    <text evidence="2">The sequence shown here is derived from an EMBL/GenBank/DDBJ whole genome shotgun (WGS) entry which is preliminary data.</text>
</comment>
<evidence type="ECO:0000313" key="3">
    <source>
        <dbReference type="Proteomes" id="UP000051580"/>
    </source>
</evidence>
<dbReference type="Gene3D" id="3.40.33.10">
    <property type="entry name" value="CAP"/>
    <property type="match status" value="1"/>
</dbReference>
<dbReference type="SUPFAM" id="SSF55797">
    <property type="entry name" value="PR-1-like"/>
    <property type="match status" value="1"/>
</dbReference>
<dbReference type="EMBL" id="AZFS01000060">
    <property type="protein sequence ID" value="KRL94190.1"/>
    <property type="molecule type" value="Genomic_DNA"/>
</dbReference>
<feature type="domain" description="SCP" evidence="1">
    <location>
        <begin position="149"/>
        <end position="266"/>
    </location>
</feature>
<proteinExistence type="predicted"/>
<dbReference type="OrthoDB" id="2283648at2"/>
<gene>
    <name evidence="2" type="ORF">FD28_GL000742</name>
</gene>
<protein>
    <recommendedName>
        <fullName evidence="1">SCP domain-containing protein</fullName>
    </recommendedName>
</protein>
<reference evidence="2 3" key="1">
    <citation type="journal article" date="2015" name="Genome Announc.">
        <title>Expanding the biotechnology potential of lactobacilli through comparative genomics of 213 strains and associated genera.</title>
        <authorList>
            <person name="Sun Z."/>
            <person name="Harris H.M."/>
            <person name="McCann A."/>
            <person name="Guo C."/>
            <person name="Argimon S."/>
            <person name="Zhang W."/>
            <person name="Yang X."/>
            <person name="Jeffery I.B."/>
            <person name="Cooney J.C."/>
            <person name="Kagawa T.F."/>
            <person name="Liu W."/>
            <person name="Song Y."/>
            <person name="Salvetti E."/>
            <person name="Wrobel A."/>
            <person name="Rasinkangas P."/>
            <person name="Parkhill J."/>
            <person name="Rea M.C."/>
            <person name="O'Sullivan O."/>
            <person name="Ritari J."/>
            <person name="Douillard F.P."/>
            <person name="Paul Ross R."/>
            <person name="Yang R."/>
            <person name="Briner A.E."/>
            <person name="Felis G.E."/>
            <person name="de Vos W.M."/>
            <person name="Barrangou R."/>
            <person name="Klaenhammer T.R."/>
            <person name="Caufield P.W."/>
            <person name="Cui Y."/>
            <person name="Zhang H."/>
            <person name="O'Toole P.W."/>
        </authorList>
    </citation>
    <scope>NUCLEOTIDE SEQUENCE [LARGE SCALE GENOMIC DNA]</scope>
    <source>
        <strain evidence="2 3">DSM 16381</strain>
    </source>
</reference>
<dbReference type="AlphaFoldDB" id="A0A0R1ULT9"/>
<dbReference type="Pfam" id="PF00188">
    <property type="entry name" value="CAP"/>
    <property type="match status" value="1"/>
</dbReference>
<accession>A0A0R1ULT9</accession>
<evidence type="ECO:0000259" key="1">
    <source>
        <dbReference type="Pfam" id="PF00188"/>
    </source>
</evidence>
<dbReference type="InterPro" id="IPR014044">
    <property type="entry name" value="CAP_dom"/>
</dbReference>